<evidence type="ECO:0000313" key="2">
    <source>
        <dbReference type="Proteomes" id="UP000028602"/>
    </source>
</evidence>
<evidence type="ECO:0008006" key="3">
    <source>
        <dbReference type="Google" id="ProtNLM"/>
    </source>
</evidence>
<dbReference type="RefSeq" id="WP_029990846.1">
    <property type="nucleotide sequence ID" value="NZ_ATMJ01000034.1"/>
</dbReference>
<dbReference type="InterPro" id="IPR019693">
    <property type="entry name" value="Biofilm_formation_reg_YbaJ"/>
</dbReference>
<proteinExistence type="predicted"/>
<reference evidence="1 2" key="1">
    <citation type="submission" date="2014-05" db="EMBL/GenBank/DDBJ databases">
        <title>ATOL: Assembling a taxonomically balanced genome-scale reconstruction of the evolutionary history of the Enterobacteriaceae.</title>
        <authorList>
            <person name="Plunkett G.III."/>
            <person name="Neeno-Eckwall E.C."/>
            <person name="Glasner J.D."/>
            <person name="Perna N.T."/>
        </authorList>
    </citation>
    <scope>NUCLEOTIDE SEQUENCE [LARGE SCALE GENOMIC DNA]</scope>
    <source>
        <strain evidence="1 2">ATCC 33301</strain>
    </source>
</reference>
<dbReference type="eggNOG" id="ENOG502ZC6G">
    <property type="taxonomic scope" value="Bacteria"/>
</dbReference>
<keyword evidence="2" id="KW-1185">Reference proteome</keyword>
<accession>A0A085JB63</accession>
<protein>
    <recommendedName>
        <fullName evidence="3">Cytoplasmic protein</fullName>
    </recommendedName>
</protein>
<dbReference type="AlphaFoldDB" id="A0A085JB63"/>
<sequence>MDEYSPKRYDVAQLKFLCENLFDESLATLNLQELCWINDPTSIENLQLHDLIEHIAAVSIIYKLKHSEDELLISQVDKYLDDTFTLFSGYTVNEQDLNYWKASSNKLFRLFFEASLCQESGQSLTH</sequence>
<dbReference type="OrthoDB" id="6444254at2"/>
<evidence type="ECO:0000313" key="1">
    <source>
        <dbReference type="EMBL" id="KFD17709.1"/>
    </source>
</evidence>
<comment type="caution">
    <text evidence="1">The sequence shown here is derived from an EMBL/GenBank/DDBJ whole genome shotgun (WGS) entry which is preliminary data.</text>
</comment>
<dbReference type="Pfam" id="PF10757">
    <property type="entry name" value="YbaJ"/>
    <property type="match status" value="1"/>
</dbReference>
<name>A0A085JB63_9GAMM</name>
<dbReference type="Proteomes" id="UP000028602">
    <property type="component" value="Unassembled WGS sequence"/>
</dbReference>
<dbReference type="NCBIfam" id="NF007948">
    <property type="entry name" value="PRK10667.1"/>
    <property type="match status" value="1"/>
</dbReference>
<dbReference type="EMBL" id="JMPR01000045">
    <property type="protein sequence ID" value="KFD17709.1"/>
    <property type="molecule type" value="Genomic_DNA"/>
</dbReference>
<gene>
    <name evidence="1" type="ORF">GTPT_2959</name>
</gene>
<organism evidence="1 2">
    <name type="scientific">Tatumella ptyseos ATCC 33301</name>
    <dbReference type="NCBI Taxonomy" id="1005995"/>
    <lineage>
        <taxon>Bacteria</taxon>
        <taxon>Pseudomonadati</taxon>
        <taxon>Pseudomonadota</taxon>
        <taxon>Gammaproteobacteria</taxon>
        <taxon>Enterobacterales</taxon>
        <taxon>Erwiniaceae</taxon>
        <taxon>Tatumella</taxon>
    </lineage>
</organism>